<evidence type="ECO:0000256" key="4">
    <source>
        <dbReference type="ARBA" id="ARBA00022553"/>
    </source>
</evidence>
<keyword evidence="4" id="KW-0597">Phosphoprotein</keyword>
<dbReference type="CDD" id="cd00075">
    <property type="entry name" value="HATPase"/>
    <property type="match status" value="1"/>
</dbReference>
<keyword evidence="8" id="KW-1133">Transmembrane helix</keyword>
<evidence type="ECO:0000256" key="6">
    <source>
        <dbReference type="ARBA" id="ARBA00022692"/>
    </source>
</evidence>
<evidence type="ECO:0000256" key="9">
    <source>
        <dbReference type="ARBA" id="ARBA00023012"/>
    </source>
</evidence>
<dbReference type="EC" id="2.7.13.3" evidence="3"/>
<dbReference type="SMART" id="SM00388">
    <property type="entry name" value="HisKA"/>
    <property type="match status" value="1"/>
</dbReference>
<keyword evidence="7 13" id="KW-0418">Kinase</keyword>
<dbReference type="PROSITE" id="PS50885">
    <property type="entry name" value="HAMP"/>
    <property type="match status" value="1"/>
</dbReference>
<dbReference type="SMART" id="SM00304">
    <property type="entry name" value="HAMP"/>
    <property type="match status" value="1"/>
</dbReference>
<keyword evidence="6" id="KW-0812">Transmembrane</keyword>
<dbReference type="SUPFAM" id="SSF47384">
    <property type="entry name" value="Homodimeric domain of signal transducing histidine kinase"/>
    <property type="match status" value="1"/>
</dbReference>
<dbReference type="SMART" id="SM00387">
    <property type="entry name" value="HATPase_c"/>
    <property type="match status" value="1"/>
</dbReference>
<dbReference type="Gene3D" id="1.10.287.130">
    <property type="match status" value="1"/>
</dbReference>
<evidence type="ECO:0000256" key="10">
    <source>
        <dbReference type="ARBA" id="ARBA00023136"/>
    </source>
</evidence>
<proteinExistence type="predicted"/>
<evidence type="ECO:0000313" key="13">
    <source>
        <dbReference type="EMBL" id="MBL0746481.1"/>
    </source>
</evidence>
<comment type="subcellular location">
    <subcellularLocation>
        <location evidence="2">Cell membrane</location>
    </subcellularLocation>
</comment>
<dbReference type="InterPro" id="IPR050428">
    <property type="entry name" value="TCS_sensor_his_kinase"/>
</dbReference>
<dbReference type="EMBL" id="JAERSG010000001">
    <property type="protein sequence ID" value="MBL0746481.1"/>
    <property type="molecule type" value="Genomic_DNA"/>
</dbReference>
<keyword evidence="9" id="KW-0902">Two-component regulatory system</keyword>
<dbReference type="InterPro" id="IPR003661">
    <property type="entry name" value="HisK_dim/P_dom"/>
</dbReference>
<evidence type="ECO:0000256" key="8">
    <source>
        <dbReference type="ARBA" id="ARBA00022989"/>
    </source>
</evidence>
<evidence type="ECO:0000256" key="1">
    <source>
        <dbReference type="ARBA" id="ARBA00000085"/>
    </source>
</evidence>
<dbReference type="SUPFAM" id="SSF55874">
    <property type="entry name" value="ATPase domain of HSP90 chaperone/DNA topoisomerase II/histidine kinase"/>
    <property type="match status" value="1"/>
</dbReference>
<gene>
    <name evidence="13" type="ORF">JI751_02580</name>
</gene>
<dbReference type="InterPro" id="IPR003594">
    <property type="entry name" value="HATPase_dom"/>
</dbReference>
<dbReference type="Pfam" id="PF02518">
    <property type="entry name" value="HATPase_c"/>
    <property type="match status" value="1"/>
</dbReference>
<dbReference type="Pfam" id="PF00672">
    <property type="entry name" value="HAMP"/>
    <property type="match status" value="1"/>
</dbReference>
<name>A0ABS1L7G4_9ACTN</name>
<keyword evidence="5" id="KW-0808">Transferase</keyword>
<dbReference type="GO" id="GO:0016301">
    <property type="term" value="F:kinase activity"/>
    <property type="evidence" value="ECO:0007669"/>
    <property type="project" value="UniProtKB-KW"/>
</dbReference>
<dbReference type="Pfam" id="PF00512">
    <property type="entry name" value="HisKA"/>
    <property type="match status" value="1"/>
</dbReference>
<keyword evidence="10" id="KW-0472">Membrane</keyword>
<dbReference type="PANTHER" id="PTHR45436">
    <property type="entry name" value="SENSOR HISTIDINE KINASE YKOH"/>
    <property type="match status" value="1"/>
</dbReference>
<dbReference type="Gene3D" id="6.10.340.10">
    <property type="match status" value="1"/>
</dbReference>
<dbReference type="PROSITE" id="PS50109">
    <property type="entry name" value="HIS_KIN"/>
    <property type="match status" value="1"/>
</dbReference>
<evidence type="ECO:0000256" key="2">
    <source>
        <dbReference type="ARBA" id="ARBA00004236"/>
    </source>
</evidence>
<dbReference type="InterPro" id="IPR036097">
    <property type="entry name" value="HisK_dim/P_sf"/>
</dbReference>
<feature type="domain" description="HAMP" evidence="12">
    <location>
        <begin position="162"/>
        <end position="216"/>
    </location>
</feature>
<protein>
    <recommendedName>
        <fullName evidence="3">histidine kinase</fullName>
        <ecNumber evidence="3">2.7.13.3</ecNumber>
    </recommendedName>
</protein>
<dbReference type="InterPro" id="IPR003660">
    <property type="entry name" value="HAMP_dom"/>
</dbReference>
<comment type="catalytic activity">
    <reaction evidence="1">
        <text>ATP + protein L-histidine = ADP + protein N-phospho-L-histidine.</text>
        <dbReference type="EC" id="2.7.13.3"/>
    </reaction>
</comment>
<evidence type="ECO:0000256" key="5">
    <source>
        <dbReference type="ARBA" id="ARBA00022679"/>
    </source>
</evidence>
<feature type="domain" description="Histidine kinase" evidence="11">
    <location>
        <begin position="224"/>
        <end position="419"/>
    </location>
</feature>
<dbReference type="InterPro" id="IPR004358">
    <property type="entry name" value="Sig_transdc_His_kin-like_C"/>
</dbReference>
<dbReference type="InterPro" id="IPR036890">
    <property type="entry name" value="HATPase_C_sf"/>
</dbReference>
<evidence type="ECO:0000259" key="12">
    <source>
        <dbReference type="PROSITE" id="PS50885"/>
    </source>
</evidence>
<dbReference type="Gene3D" id="3.30.565.10">
    <property type="entry name" value="Histidine kinase-like ATPase, C-terminal domain"/>
    <property type="match status" value="1"/>
</dbReference>
<dbReference type="Proteomes" id="UP000636918">
    <property type="component" value="Unassembled WGS sequence"/>
</dbReference>
<dbReference type="InterPro" id="IPR005467">
    <property type="entry name" value="His_kinase_dom"/>
</dbReference>
<organism evidence="13 14">
    <name type="scientific">Nocardioides baculatus</name>
    <dbReference type="NCBI Taxonomy" id="2801337"/>
    <lineage>
        <taxon>Bacteria</taxon>
        <taxon>Bacillati</taxon>
        <taxon>Actinomycetota</taxon>
        <taxon>Actinomycetes</taxon>
        <taxon>Propionibacteriales</taxon>
        <taxon>Nocardioidaceae</taxon>
        <taxon>Nocardioides</taxon>
    </lineage>
</organism>
<comment type="caution">
    <text evidence="13">The sequence shown here is derived from an EMBL/GenBank/DDBJ whole genome shotgun (WGS) entry which is preliminary data.</text>
</comment>
<evidence type="ECO:0000259" key="11">
    <source>
        <dbReference type="PROSITE" id="PS50109"/>
    </source>
</evidence>
<dbReference type="CDD" id="cd00082">
    <property type="entry name" value="HisKA"/>
    <property type="match status" value="1"/>
</dbReference>
<sequence length="451" mass="47949">MLLLLVVAGGFVYWRVQYALDRGLDTEISAARGVITPLVDAAGTVTSAAAADATGTGWQVLDAGGAVLDSGGPAPDRPLVRRTSLPTIGSSTLDVGSLLPVADAPFRVEVAALDDEGEAAYLVIAVRRDHRDEALRELLLQMSLAGLGALVVASLVGDQLARMALRPVERYRRRAAEIAAGSSHLRLDVDDERDDEVTRLGHTLNEMLAALDESLDRERQFVGDASHELRTPLTLLQSRIQLARRRERSVAEHEAVLAELAVDVTRLADLAERLLELDREPADVAPPEGVSDLTAVARGEVTRWQAAHPDRAAGVDVATSDPVEVRADRQSLERIVTNLLANALAHGAPPVRVGVRRQGQGSYAVLSVSDAGPGLPPDLLAQVTRRFSRAPEARSRPGAGLGLSLVEHLVVRSGGELRLCFDGHHVSTGTATGEACDHDGRMTVSVLLSLG</sequence>
<dbReference type="PANTHER" id="PTHR45436:SF5">
    <property type="entry name" value="SENSOR HISTIDINE KINASE TRCS"/>
    <property type="match status" value="1"/>
</dbReference>
<evidence type="ECO:0000313" key="14">
    <source>
        <dbReference type="Proteomes" id="UP000636918"/>
    </source>
</evidence>
<keyword evidence="14" id="KW-1185">Reference proteome</keyword>
<evidence type="ECO:0000256" key="7">
    <source>
        <dbReference type="ARBA" id="ARBA00022777"/>
    </source>
</evidence>
<dbReference type="SUPFAM" id="SSF158472">
    <property type="entry name" value="HAMP domain-like"/>
    <property type="match status" value="1"/>
</dbReference>
<reference evidence="13 14" key="1">
    <citation type="submission" date="2021-01" db="EMBL/GenBank/DDBJ databases">
        <title>Genome seq and assembly of Nocardiodes sp. G10.</title>
        <authorList>
            <person name="Chhetri G."/>
        </authorList>
    </citation>
    <scope>NUCLEOTIDE SEQUENCE [LARGE SCALE GENOMIC DNA]</scope>
    <source>
        <strain evidence="13 14">G10</strain>
    </source>
</reference>
<accession>A0ABS1L7G4</accession>
<evidence type="ECO:0000256" key="3">
    <source>
        <dbReference type="ARBA" id="ARBA00012438"/>
    </source>
</evidence>
<dbReference type="PRINTS" id="PR00344">
    <property type="entry name" value="BCTRLSENSOR"/>
</dbReference>